<organism evidence="11 12">
    <name type="scientific">Pseudoalteromonas luteoviolacea</name>
    <dbReference type="NCBI Taxonomy" id="43657"/>
    <lineage>
        <taxon>Bacteria</taxon>
        <taxon>Pseudomonadati</taxon>
        <taxon>Pseudomonadota</taxon>
        <taxon>Gammaproteobacteria</taxon>
        <taxon>Alteromonadales</taxon>
        <taxon>Pseudoalteromonadaceae</taxon>
        <taxon>Pseudoalteromonas</taxon>
    </lineage>
</organism>
<feature type="domain" description="Anti sigma-E protein RseA N-terminal" evidence="9">
    <location>
        <begin position="23"/>
        <end position="88"/>
    </location>
</feature>
<dbReference type="InterPro" id="IPR005572">
    <property type="entry name" value="Anti-sigma_E_RseA_N"/>
</dbReference>
<evidence type="ECO:0000256" key="6">
    <source>
        <dbReference type="ARBA" id="ARBA00023136"/>
    </source>
</evidence>
<name>A0A0C1QCR3_9GAMM</name>
<evidence type="ECO:0000256" key="7">
    <source>
        <dbReference type="PIRNR" id="PIRNR016938"/>
    </source>
</evidence>
<dbReference type="Pfam" id="PF03873">
    <property type="entry name" value="RseA_C"/>
    <property type="match status" value="1"/>
</dbReference>
<evidence type="ECO:0000256" key="1">
    <source>
        <dbReference type="ARBA" id="ARBA00004162"/>
    </source>
</evidence>
<dbReference type="EMBL" id="JWIC01000004">
    <property type="protein sequence ID" value="KID58421.1"/>
    <property type="molecule type" value="Genomic_DNA"/>
</dbReference>
<sequence length="201" mass="22121">MTQSKFDVNNEQMTSEILDAERELNSESQAHLNADKFARYSLIGDVMRQKDQSTPCIDITASVAAAIAEEPVYNMTEDAAQQTQQAKENNVVQMSFWRKPLSQVAIAASVALCTVVGVNNFMPQNSIDTQAPVLQSMPLTGSVSPVSLSSEPAMQSAERGVRELQKQRIGALVLEHQRQSRMAHALSQNTKQAEKGNQEEQ</sequence>
<evidence type="ECO:0000259" key="9">
    <source>
        <dbReference type="Pfam" id="PF03872"/>
    </source>
</evidence>
<keyword evidence="6 7" id="KW-0472">Membrane</keyword>
<feature type="region of interest" description="Disordered" evidence="8">
    <location>
        <begin position="178"/>
        <end position="201"/>
    </location>
</feature>
<dbReference type="AlphaFoldDB" id="A0A0C1QCR3"/>
<dbReference type="Gene3D" id="1.10.10.880">
    <property type="entry name" value="Anti sigma-E protein RseA, N-terminal domain"/>
    <property type="match status" value="1"/>
</dbReference>
<evidence type="ECO:0000256" key="2">
    <source>
        <dbReference type="ARBA" id="ARBA00005837"/>
    </source>
</evidence>
<dbReference type="GO" id="GO:0005886">
    <property type="term" value="C:plasma membrane"/>
    <property type="evidence" value="ECO:0007669"/>
    <property type="project" value="UniProtKB-SubCell"/>
</dbReference>
<dbReference type="InterPro" id="IPR036147">
    <property type="entry name" value="Anti-sigma_E_RseA_N_sf"/>
</dbReference>
<comment type="subcellular location">
    <subcellularLocation>
        <location evidence="7">Cell inner membrane</location>
    </subcellularLocation>
    <subcellularLocation>
        <location evidence="1">Cell membrane</location>
        <topology evidence="1">Single-pass membrane protein</topology>
    </subcellularLocation>
</comment>
<feature type="domain" description="Anti sigma-E protein RseA C-terminal" evidence="10">
    <location>
        <begin position="130"/>
        <end position="182"/>
    </location>
</feature>
<dbReference type="SUPFAM" id="SSF89069">
    <property type="entry name" value="N-terminal, cytoplasmic domain of anti-sigmaE factor RseA"/>
    <property type="match status" value="1"/>
</dbReference>
<evidence type="ECO:0000256" key="5">
    <source>
        <dbReference type="ARBA" id="ARBA00022989"/>
    </source>
</evidence>
<keyword evidence="7" id="KW-0997">Cell inner membrane</keyword>
<evidence type="ECO:0000313" key="12">
    <source>
        <dbReference type="Proteomes" id="UP000031327"/>
    </source>
</evidence>
<dbReference type="Pfam" id="PF03872">
    <property type="entry name" value="RseA_N"/>
    <property type="match status" value="1"/>
</dbReference>
<dbReference type="PANTHER" id="PTHR38104">
    <property type="match status" value="1"/>
</dbReference>
<keyword evidence="3 7" id="KW-1003">Cell membrane</keyword>
<gene>
    <name evidence="11" type="ORF">JF50_07065</name>
</gene>
<dbReference type="RefSeq" id="WP_039608710.1">
    <property type="nucleotide sequence ID" value="NZ_JWIC01000004.1"/>
</dbReference>
<dbReference type="InterPro" id="IPR005573">
    <property type="entry name" value="Anti-sigma_E_RseA_C"/>
</dbReference>
<dbReference type="InterPro" id="IPR026279">
    <property type="entry name" value="RseA"/>
</dbReference>
<proteinExistence type="inferred from homology"/>
<feature type="compositionally biased region" description="Basic and acidic residues" evidence="8">
    <location>
        <begin position="192"/>
        <end position="201"/>
    </location>
</feature>
<keyword evidence="5" id="KW-1133">Transmembrane helix</keyword>
<reference evidence="11 12" key="1">
    <citation type="submission" date="2014-12" db="EMBL/GenBank/DDBJ databases">
        <title>Draft Genome Sequence of Pseudoalteromonas luteoviolacea HI1.</title>
        <authorList>
            <person name="Asahina A.Y."/>
            <person name="Hadfield M.G."/>
        </authorList>
    </citation>
    <scope>NUCLEOTIDE SEQUENCE [LARGE SCALE GENOMIC DNA]</scope>
    <source>
        <strain evidence="11 12">HI1</strain>
    </source>
</reference>
<evidence type="ECO:0000259" key="10">
    <source>
        <dbReference type="Pfam" id="PF03873"/>
    </source>
</evidence>
<evidence type="ECO:0000313" key="11">
    <source>
        <dbReference type="EMBL" id="KID58421.1"/>
    </source>
</evidence>
<dbReference type="PIRSF" id="PIRSF016938">
    <property type="entry name" value="RseA"/>
    <property type="match status" value="1"/>
</dbReference>
<dbReference type="OrthoDB" id="6194196at2"/>
<keyword evidence="4" id="KW-0812">Transmembrane</keyword>
<accession>A0A0C1QCR3</accession>
<comment type="caution">
    <text evidence="11">The sequence shown here is derived from an EMBL/GenBank/DDBJ whole genome shotgun (WGS) entry which is preliminary data.</text>
</comment>
<comment type="function">
    <text evidence="7">An anti-sigma factor for extracytoplasmic function (ECF) sigma factor sigma-E (RpoE). ECF sigma factors are held in an inactive form by an anti-sigma factor until released by regulated intramembrane proteolysis (RIP). RIP occurs when an extracytoplasmic signal triggers a concerted proteolytic cascade to transmit information and elicit cellular responses. The membrane-spanning regulatory substrate protein is first cut periplasmically (site-1 protease, S1P, DegS), then within the membrane itself (site-2 protease, S2P, RseP), while cytoplasmic proteases finish degrading the anti-sigma factor, liberating sigma-E.</text>
</comment>
<dbReference type="InterPro" id="IPR052383">
    <property type="entry name" value="Anti-sigma-E_RseA-like"/>
</dbReference>
<dbReference type="GO" id="GO:0016989">
    <property type="term" value="F:sigma factor antagonist activity"/>
    <property type="evidence" value="ECO:0007669"/>
    <property type="project" value="InterPro"/>
</dbReference>
<evidence type="ECO:0000256" key="8">
    <source>
        <dbReference type="SAM" id="MobiDB-lite"/>
    </source>
</evidence>
<protein>
    <recommendedName>
        <fullName evidence="7">Anti-sigma-E factor RseA</fullName>
    </recommendedName>
    <alternativeName>
        <fullName evidence="7">Regulator of SigE</fullName>
    </alternativeName>
    <alternativeName>
        <fullName evidence="7">Sigma-E anti-sigma factor RseA</fullName>
    </alternativeName>
    <alternativeName>
        <fullName evidence="7">Sigma-E factor negative regulatory protein</fullName>
    </alternativeName>
</protein>
<comment type="subunit">
    <text evidence="7">Interacts 1:1 with ECF RNA polymerase sigma-E (RpoE); this inhibits the interaction of sigma-E with the RNA polymerase catalytic core and leads to a decreased expression of sigma-E-regulated genes. Interacts with RseB.</text>
</comment>
<evidence type="ECO:0000256" key="3">
    <source>
        <dbReference type="ARBA" id="ARBA00022475"/>
    </source>
</evidence>
<dbReference type="PANTHER" id="PTHR38104:SF1">
    <property type="entry name" value="ANTI-SIGMA-E FACTOR RSEA"/>
    <property type="match status" value="1"/>
</dbReference>
<comment type="similarity">
    <text evidence="2 7">Belongs to the RseA family.</text>
</comment>
<dbReference type="Proteomes" id="UP000031327">
    <property type="component" value="Unassembled WGS sequence"/>
</dbReference>
<evidence type="ECO:0000256" key="4">
    <source>
        <dbReference type="ARBA" id="ARBA00022692"/>
    </source>
</evidence>